<accession>A0A7S3VXT7</accession>
<evidence type="ECO:0000313" key="2">
    <source>
        <dbReference type="EMBL" id="CAE0524077.1"/>
    </source>
</evidence>
<name>A0A7S3VXT7_EMIHU</name>
<protein>
    <submittedName>
        <fullName evidence="2">Uncharacterized protein</fullName>
    </submittedName>
</protein>
<dbReference type="EMBL" id="HBIR01002969">
    <property type="protein sequence ID" value="CAE0524077.1"/>
    <property type="molecule type" value="Transcribed_RNA"/>
</dbReference>
<gene>
    <name evidence="2" type="ORF">EHUX00137_LOCUS2108</name>
</gene>
<dbReference type="InterPro" id="IPR027417">
    <property type="entry name" value="P-loop_NTPase"/>
</dbReference>
<reference evidence="2" key="1">
    <citation type="submission" date="2021-01" db="EMBL/GenBank/DDBJ databases">
        <authorList>
            <person name="Corre E."/>
            <person name="Pelletier E."/>
            <person name="Niang G."/>
            <person name="Scheremetjew M."/>
            <person name="Finn R."/>
            <person name="Kale V."/>
            <person name="Holt S."/>
            <person name="Cochrane G."/>
            <person name="Meng A."/>
            <person name="Brown T."/>
            <person name="Cohen L."/>
        </authorList>
    </citation>
    <scope>NUCLEOTIDE SEQUENCE</scope>
    <source>
        <strain evidence="2">379</strain>
    </source>
</reference>
<evidence type="ECO:0000256" key="1">
    <source>
        <dbReference type="SAM" id="MobiDB-lite"/>
    </source>
</evidence>
<proteinExistence type="predicted"/>
<organism evidence="2">
    <name type="scientific">Emiliania huxleyi</name>
    <name type="common">Coccolithophore</name>
    <name type="synonym">Pontosphaera huxleyi</name>
    <dbReference type="NCBI Taxonomy" id="2903"/>
    <lineage>
        <taxon>Eukaryota</taxon>
        <taxon>Haptista</taxon>
        <taxon>Haptophyta</taxon>
        <taxon>Prymnesiophyceae</taxon>
        <taxon>Isochrysidales</taxon>
        <taxon>Noelaerhabdaceae</taxon>
        <taxon>Emiliania</taxon>
    </lineage>
</organism>
<feature type="region of interest" description="Disordered" evidence="1">
    <location>
        <begin position="577"/>
        <end position="601"/>
    </location>
</feature>
<dbReference type="AlphaFoldDB" id="A0A7S3VXT7"/>
<sequence length="623" mass="69051">MWGVKPWKVSQCDDDTKCWSVSREAPFARQPASSYESQTLLRSHCASTNWLEGTPNQHGQRERGVLAHRSYVSNFSRPAPAVVGTDLDIETACHGASFVRNWSRFAPCKNTKCANHRSVVLHRHATSCVASGYNLLFLHGRRLPYNLCRNLEWLVCASTGSLPLQLGAPIRIASPTHNLSTALIGSRYGGLPKGQDVFKYTSDDVFWLELCLLSQLCVNGGELFAPTRGQQWRCEFSIRGFRDLLATLRAPVAPYANAKCRPRTPAPAPIVGHRQRAVWGAPPGRLPLRHIFWLHVPKTGSEFSFTIYAYACGPSSFSVSRDDWPAMVDGDCGGNRSSLQASLPPHRGVSGPAREKYWFHRPPPWASPDVGSVVMMMRRPNQRILSSVTMLTSESEKRRCCGLEWGWHQRARLAAFQLARDCCRAHNGSLHVIALQPFSALLRLEGFTSCQAKLLLGHGCLAPVTLRESDILRAEEILRTRVRFVGLVERWTESLCLWHARFGGTLWSLSLQRRQSRARAGSRAYDETVLRAASFTEDTADERMYAAASRRFQSEVDAEQKEGGAISDCIRAVREQMERQAHTEAAPQGGGGHDEPGGQASAFAGHIVDRHTGTVQASALSGD</sequence>
<dbReference type="Gene3D" id="3.40.50.300">
    <property type="entry name" value="P-loop containing nucleotide triphosphate hydrolases"/>
    <property type="match status" value="1"/>
</dbReference>